<evidence type="ECO:0000313" key="2">
    <source>
        <dbReference type="Proteomes" id="UP000038045"/>
    </source>
</evidence>
<dbReference type="PANTHER" id="PTHR47327:SF1">
    <property type="entry name" value="RE15579P"/>
    <property type="match status" value="1"/>
</dbReference>
<evidence type="ECO:0000313" key="3">
    <source>
        <dbReference type="WBParaSite" id="PTRK_0001695100.1"/>
    </source>
</evidence>
<name>A0A0N5A5G9_PARTI</name>
<evidence type="ECO:0000259" key="1">
    <source>
        <dbReference type="PROSITE" id="PS50948"/>
    </source>
</evidence>
<organism evidence="2 3">
    <name type="scientific">Parastrongyloides trichosuri</name>
    <name type="common">Possum-specific nematode worm</name>
    <dbReference type="NCBI Taxonomy" id="131310"/>
    <lineage>
        <taxon>Eukaryota</taxon>
        <taxon>Metazoa</taxon>
        <taxon>Ecdysozoa</taxon>
        <taxon>Nematoda</taxon>
        <taxon>Chromadorea</taxon>
        <taxon>Rhabditida</taxon>
        <taxon>Tylenchina</taxon>
        <taxon>Panagrolaimomorpha</taxon>
        <taxon>Strongyloidoidea</taxon>
        <taxon>Strongyloididae</taxon>
        <taxon>Parastrongyloides</taxon>
    </lineage>
</organism>
<dbReference type="InterPro" id="IPR003609">
    <property type="entry name" value="Pan_app"/>
</dbReference>
<dbReference type="Pfam" id="PF00024">
    <property type="entry name" value="PAN_1"/>
    <property type="match status" value="3"/>
</dbReference>
<feature type="domain" description="Apple" evidence="1">
    <location>
        <begin position="774"/>
        <end position="860"/>
    </location>
</feature>
<dbReference type="CDD" id="cd01099">
    <property type="entry name" value="PAN_AP_HGF"/>
    <property type="match status" value="1"/>
</dbReference>
<proteinExistence type="predicted"/>
<protein>
    <submittedName>
        <fullName evidence="3">Apple domain-containing protein</fullName>
    </submittedName>
</protein>
<dbReference type="AlphaFoldDB" id="A0A0N5A5G9"/>
<reference evidence="3" key="1">
    <citation type="submission" date="2017-02" db="UniProtKB">
        <authorList>
            <consortium name="WormBaseParasite"/>
        </authorList>
    </citation>
    <scope>IDENTIFICATION</scope>
</reference>
<dbReference type="GO" id="GO:0009653">
    <property type="term" value="P:anatomical structure morphogenesis"/>
    <property type="evidence" value="ECO:0007669"/>
    <property type="project" value="TreeGrafter"/>
</dbReference>
<feature type="domain" description="Apple" evidence="1">
    <location>
        <begin position="675"/>
        <end position="765"/>
    </location>
</feature>
<dbReference type="SUPFAM" id="SSF57414">
    <property type="entry name" value="Hairpin loop containing domain-like"/>
    <property type="match status" value="2"/>
</dbReference>
<dbReference type="Proteomes" id="UP000038045">
    <property type="component" value="Unplaced"/>
</dbReference>
<sequence length="872" mass="100877">MLLNDLVKRNAILQHMPMFDHENITKKVFVTPLPTVTMKKAFIKRIRKRISKDEGKIRELKIFDKGSKKQDTILKLPVEEEKVNFSALLNNSLTNMGYLKNYDYNVHEIRKLQPHRQNTVQRFGALFNEGSVNSLVNVDNDITQYEDVSKVTSTILIATTPPVNIIKNYFKKDDKINVSRGISNMVDSTATNLPFTVTEAFEREFDFLPTKEDITLSTTTSQPLKDKSLTSTTNVDLRVVSPTKESKQLEELKTDDDRNSYKMLRYSKLPEQHLTFITKSLINGVEENSVKKVISGNNNNNLINLPKILLPSYKDIDDIKRIENTHELQYIDDNHIKNYVKNYAFGSLTQPIIRNNYLLENTKKLLTEEPYIFDIPSPVELPMALPLSSLPKSILEDPTIKKKYENFKFREKSKIMKFKENYLNYYPKDFIPLIRKKENIINPVQHGDVTLRDGKKSKFMSNYNKDHYENHEKIISECFDIIENTYINVVKGKERRINVSEKECSMFCVSRSDCSFVAYHKKLQLCDFYVIEERRGSKAHVVLGEEKKLVQNYGIPFDGINILLPLRNNGGVAECIKKIQKKKDDDDIVMIDSEQLEFMGNVYGDSKMKTIGSNNKKEKNKALGSTTHIIKSEGEKHIHNKLFKDTNILNNELPESFFPNNNKTYYTAFPIFTPCIKGEKIYYIKNEGHQLKKGLSKSFIQRSNIKECQKSCDENLTVTGISINCSSFSYNFIEKECILYEKGSNFKGNDHLIKNENYNHYESICLQELLVNQCEEINKYPIRKKQTILLGYAIDSFKILTPKSCIDKCLTNSDCESISYFHDNEDDNCILNGEYSITDVNSFITAERSNTVDFFSFSNCQKFFPKNRMGVI</sequence>
<dbReference type="Gene3D" id="3.50.4.10">
    <property type="entry name" value="Hepatocyte Growth Factor"/>
    <property type="match status" value="2"/>
</dbReference>
<dbReference type="WBParaSite" id="PTRK_0001695100.1">
    <property type="protein sequence ID" value="PTRK_0001695100.1"/>
    <property type="gene ID" value="PTRK_0001695100"/>
</dbReference>
<accession>A0A0N5A5G9</accession>
<keyword evidence="2" id="KW-1185">Reference proteome</keyword>
<dbReference type="PROSITE" id="PS50948">
    <property type="entry name" value="PAN"/>
    <property type="match status" value="2"/>
</dbReference>
<dbReference type="SMART" id="SM00473">
    <property type="entry name" value="PAN_AP"/>
    <property type="match status" value="3"/>
</dbReference>
<dbReference type="PANTHER" id="PTHR47327">
    <property type="entry name" value="FI18240P1-RELATED"/>
    <property type="match status" value="1"/>
</dbReference>
<dbReference type="InterPro" id="IPR052774">
    <property type="entry name" value="Celegans_DevNeuronal_Protein"/>
</dbReference>